<sequence>MEHPVYKYTDTCVCVICINGPFFFEYACYVIELIFFFFSSRLEQFKLFLSKNDIMLFHNYAKAEILFEKHHSERKKKGKNLTESKIKLSKFGFNFMVHNKEK</sequence>
<accession>A0A8D8Y8A9</accession>
<organism evidence="1">
    <name type="scientific">Cacopsylla melanoneura</name>
    <dbReference type="NCBI Taxonomy" id="428564"/>
    <lineage>
        <taxon>Eukaryota</taxon>
        <taxon>Metazoa</taxon>
        <taxon>Ecdysozoa</taxon>
        <taxon>Arthropoda</taxon>
        <taxon>Hexapoda</taxon>
        <taxon>Insecta</taxon>
        <taxon>Pterygota</taxon>
        <taxon>Neoptera</taxon>
        <taxon>Paraneoptera</taxon>
        <taxon>Hemiptera</taxon>
        <taxon>Sternorrhyncha</taxon>
        <taxon>Psylloidea</taxon>
        <taxon>Psyllidae</taxon>
        <taxon>Psyllinae</taxon>
        <taxon>Cacopsylla</taxon>
    </lineage>
</organism>
<name>A0A8D8Y8A9_9HEMI</name>
<dbReference type="EMBL" id="HBUF01367726">
    <property type="protein sequence ID" value="CAG6724468.1"/>
    <property type="molecule type" value="Transcribed_RNA"/>
</dbReference>
<evidence type="ECO:0000313" key="1">
    <source>
        <dbReference type="EMBL" id="CAG6724468.1"/>
    </source>
</evidence>
<proteinExistence type="predicted"/>
<protein>
    <submittedName>
        <fullName evidence="1">Uncharacterized protein</fullName>
    </submittedName>
</protein>
<reference evidence="1" key="1">
    <citation type="submission" date="2021-05" db="EMBL/GenBank/DDBJ databases">
        <authorList>
            <person name="Alioto T."/>
            <person name="Alioto T."/>
            <person name="Gomez Garrido J."/>
        </authorList>
    </citation>
    <scope>NUCLEOTIDE SEQUENCE</scope>
</reference>
<dbReference type="AlphaFoldDB" id="A0A8D8Y8A9"/>